<feature type="region of interest" description="Disordered" evidence="1">
    <location>
        <begin position="1"/>
        <end position="51"/>
    </location>
</feature>
<dbReference type="EMBL" id="CACTIH010009058">
    <property type="protein sequence ID" value="CAA3021627.1"/>
    <property type="molecule type" value="Genomic_DNA"/>
</dbReference>
<evidence type="ECO:0000313" key="2">
    <source>
        <dbReference type="EMBL" id="CAA3021627.1"/>
    </source>
</evidence>
<protein>
    <submittedName>
        <fullName evidence="2">Uncharacterized protein</fullName>
    </submittedName>
</protein>
<keyword evidence="3" id="KW-1185">Reference proteome</keyword>
<comment type="caution">
    <text evidence="2">The sequence shown here is derived from an EMBL/GenBank/DDBJ whole genome shotgun (WGS) entry which is preliminary data.</text>
</comment>
<feature type="compositionally biased region" description="Polar residues" evidence="1">
    <location>
        <begin position="1"/>
        <end position="10"/>
    </location>
</feature>
<sequence length="104" mass="11341">PINAETTDSNDGAAEGKLNSYMSISLGRSRKKRKGKQDSGKGKKKKFEAREVSESIDNLASASREFASILRSRDKGVMSIPECINNLLSVGLLQSGDELYLFSL</sequence>
<dbReference type="Proteomes" id="UP000594638">
    <property type="component" value="Unassembled WGS sequence"/>
</dbReference>
<dbReference type="AlphaFoldDB" id="A0A8S0UN81"/>
<proteinExistence type="predicted"/>
<feature type="non-terminal residue" evidence="2">
    <location>
        <position position="1"/>
    </location>
</feature>
<name>A0A8S0UN81_OLEEU</name>
<accession>A0A8S0UN81</accession>
<gene>
    <name evidence="2" type="ORF">OLEA9_A087354</name>
</gene>
<evidence type="ECO:0000256" key="1">
    <source>
        <dbReference type="SAM" id="MobiDB-lite"/>
    </source>
</evidence>
<evidence type="ECO:0000313" key="3">
    <source>
        <dbReference type="Proteomes" id="UP000594638"/>
    </source>
</evidence>
<dbReference type="Gramene" id="OE9A087354T2">
    <property type="protein sequence ID" value="OE9A087354C2"/>
    <property type="gene ID" value="OE9A087354"/>
</dbReference>
<reference evidence="2 3" key="1">
    <citation type="submission" date="2019-12" db="EMBL/GenBank/DDBJ databases">
        <authorList>
            <person name="Alioto T."/>
            <person name="Alioto T."/>
            <person name="Gomez Garrido J."/>
        </authorList>
    </citation>
    <scope>NUCLEOTIDE SEQUENCE [LARGE SCALE GENOMIC DNA]</scope>
</reference>
<organism evidence="2 3">
    <name type="scientific">Olea europaea subsp. europaea</name>
    <dbReference type="NCBI Taxonomy" id="158383"/>
    <lineage>
        <taxon>Eukaryota</taxon>
        <taxon>Viridiplantae</taxon>
        <taxon>Streptophyta</taxon>
        <taxon>Embryophyta</taxon>
        <taxon>Tracheophyta</taxon>
        <taxon>Spermatophyta</taxon>
        <taxon>Magnoliopsida</taxon>
        <taxon>eudicotyledons</taxon>
        <taxon>Gunneridae</taxon>
        <taxon>Pentapetalae</taxon>
        <taxon>asterids</taxon>
        <taxon>lamiids</taxon>
        <taxon>Lamiales</taxon>
        <taxon>Oleaceae</taxon>
        <taxon>Oleeae</taxon>
        <taxon>Olea</taxon>
    </lineage>
</organism>